<dbReference type="InterPro" id="IPR045886">
    <property type="entry name" value="ThiF/MoeB/HesA"/>
</dbReference>
<dbReference type="GO" id="GO:0061503">
    <property type="term" value="F:tRNA threonylcarbamoyladenosine dehydratase"/>
    <property type="evidence" value="ECO:0007669"/>
    <property type="project" value="TreeGrafter"/>
</dbReference>
<dbReference type="PANTHER" id="PTHR43267:SF2">
    <property type="entry name" value="TRNA THREONYLCARBAMOYLADENOSINE DEHYDRATASE 1-RELATED"/>
    <property type="match status" value="1"/>
</dbReference>
<feature type="transmembrane region" description="Helical" evidence="1">
    <location>
        <begin position="6"/>
        <end position="24"/>
    </location>
</feature>
<dbReference type="GO" id="GO:0008641">
    <property type="term" value="F:ubiquitin-like modifier activating enzyme activity"/>
    <property type="evidence" value="ECO:0007669"/>
    <property type="project" value="InterPro"/>
</dbReference>
<dbReference type="CDD" id="cd00755">
    <property type="entry name" value="YgdL_like"/>
    <property type="match status" value="1"/>
</dbReference>
<sequence length="394" mass="44464">MAILKSIISWLLGLGLGSLLAYYLSRQKKKPRSIPLKDQLIRNSQFFGEGQKKIQQSFVIVIGLGGVGSHCVVGLARSGIKKLRIVDFDIVTLGSLNRHAVAIVDDVGQTKSDVLKRHLEEIIPQCEVDAINTLFSRENAEQLLSGNPDFVIDCIDNINTKADLLEFCHQREINVISSGGAGGKIDPTRMEISDISSTKNCELVRKLRKILHKRGVKEGITVVYSAEGAAQSLLKVQDKMSNTQEKYDDYAKFRTRVMPVIGTMPAVAGNSIATYVLSRLGGVEFKSLDKENVRRNTFNKFYQSLEILEKKHFRCKLEMDFEEFENVAGDLWHWQSVYSHTTIGVDAVRFDLTKPPSETNLIMLTKQELKQHISNTLPWTQEQLEEIRRKLEDN</sequence>
<dbReference type="SUPFAM" id="SSF69572">
    <property type="entry name" value="Activating enzymes of the ubiquitin-like proteins"/>
    <property type="match status" value="1"/>
</dbReference>
<accession>A0AAU9K4P5</accession>
<organism evidence="3 4">
    <name type="scientific">Blepharisma stoltei</name>
    <dbReference type="NCBI Taxonomy" id="1481888"/>
    <lineage>
        <taxon>Eukaryota</taxon>
        <taxon>Sar</taxon>
        <taxon>Alveolata</taxon>
        <taxon>Ciliophora</taxon>
        <taxon>Postciliodesmatophora</taxon>
        <taxon>Heterotrichea</taxon>
        <taxon>Heterotrichida</taxon>
        <taxon>Blepharismidae</taxon>
        <taxon>Blepharisma</taxon>
    </lineage>
</organism>
<feature type="transmembrane region" description="Helical" evidence="1">
    <location>
        <begin position="58"/>
        <end position="76"/>
    </location>
</feature>
<dbReference type="GO" id="GO:0061504">
    <property type="term" value="P:cyclic threonylcarbamoyladenosine biosynthetic process"/>
    <property type="evidence" value="ECO:0007669"/>
    <property type="project" value="TreeGrafter"/>
</dbReference>
<keyword evidence="1" id="KW-0812">Transmembrane</keyword>
<protein>
    <recommendedName>
        <fullName evidence="2">THIF-type NAD/FAD binding fold domain-containing protein</fullName>
    </recommendedName>
</protein>
<dbReference type="InterPro" id="IPR000594">
    <property type="entry name" value="ThiF_NAD_FAD-bd"/>
</dbReference>
<feature type="domain" description="THIF-type NAD/FAD binding fold" evidence="2">
    <location>
        <begin position="43"/>
        <end position="315"/>
    </location>
</feature>
<dbReference type="InterPro" id="IPR035985">
    <property type="entry name" value="Ubiquitin-activating_enz"/>
</dbReference>
<proteinExistence type="predicted"/>
<dbReference type="AlphaFoldDB" id="A0AAU9K4P5"/>
<gene>
    <name evidence="3" type="ORF">BSTOLATCC_MIC59798</name>
</gene>
<dbReference type="Gene3D" id="3.40.50.720">
    <property type="entry name" value="NAD(P)-binding Rossmann-like Domain"/>
    <property type="match status" value="1"/>
</dbReference>
<keyword evidence="1" id="KW-0472">Membrane</keyword>
<dbReference type="PANTHER" id="PTHR43267">
    <property type="entry name" value="TRNA THREONYLCARBAMOYLADENOSINE DEHYDRATASE"/>
    <property type="match status" value="1"/>
</dbReference>
<dbReference type="EMBL" id="CAJZBQ010000057">
    <property type="protein sequence ID" value="CAG9333993.1"/>
    <property type="molecule type" value="Genomic_DNA"/>
</dbReference>
<evidence type="ECO:0000259" key="2">
    <source>
        <dbReference type="Pfam" id="PF00899"/>
    </source>
</evidence>
<reference evidence="3" key="1">
    <citation type="submission" date="2021-09" db="EMBL/GenBank/DDBJ databases">
        <authorList>
            <consortium name="AG Swart"/>
            <person name="Singh M."/>
            <person name="Singh A."/>
            <person name="Seah K."/>
            <person name="Emmerich C."/>
        </authorList>
    </citation>
    <scope>NUCLEOTIDE SEQUENCE</scope>
    <source>
        <strain evidence="3">ATCC30299</strain>
    </source>
</reference>
<comment type="caution">
    <text evidence="3">The sequence shown here is derived from an EMBL/GenBank/DDBJ whole genome shotgun (WGS) entry which is preliminary data.</text>
</comment>
<keyword evidence="4" id="KW-1185">Reference proteome</keyword>
<evidence type="ECO:0000313" key="3">
    <source>
        <dbReference type="EMBL" id="CAG9333993.1"/>
    </source>
</evidence>
<name>A0AAU9K4P5_9CILI</name>
<keyword evidence="1" id="KW-1133">Transmembrane helix</keyword>
<evidence type="ECO:0000256" key="1">
    <source>
        <dbReference type="SAM" id="Phobius"/>
    </source>
</evidence>
<dbReference type="Proteomes" id="UP001162131">
    <property type="component" value="Unassembled WGS sequence"/>
</dbReference>
<evidence type="ECO:0000313" key="4">
    <source>
        <dbReference type="Proteomes" id="UP001162131"/>
    </source>
</evidence>
<dbReference type="Pfam" id="PF00899">
    <property type="entry name" value="ThiF"/>
    <property type="match status" value="1"/>
</dbReference>